<reference evidence="3" key="1">
    <citation type="submission" date="2018-05" db="EMBL/GenBank/DDBJ databases">
        <authorList>
            <person name="Lanie J.A."/>
            <person name="Ng W.-L."/>
            <person name="Kazmierczak K.M."/>
            <person name="Andrzejewski T.M."/>
            <person name="Davidsen T.M."/>
            <person name="Wayne K.J."/>
            <person name="Tettelin H."/>
            <person name="Glass J.I."/>
            <person name="Rusch D."/>
            <person name="Podicherti R."/>
            <person name="Tsui H.-C.T."/>
            <person name="Winkler M.E."/>
        </authorList>
    </citation>
    <scope>NUCLEOTIDE SEQUENCE</scope>
</reference>
<keyword evidence="2" id="KW-0812">Transmembrane</keyword>
<sequence length="249" mass="26782">VKTPAEVASASVLAIIVIAASIWLVIRGGEPDPPPPPPPPPPVVEVEPPPEPDPIVLPSLAASDGFLRAMIEGVSAHPRLGDVIAVDGIARAFVSAVVAIANGESPRALLLYLEPEERFAVAEREGKVVIDPATFERYTWITGVFSSLDATGTAELYSDLEPLFDEAYGEIGYPGERFRNALDDALGVLGSTPLPEGYVEVRRGNVLWEFSDPELENLSPPQKHLLRMGPANVRLIQSKIREIQAAFSH</sequence>
<gene>
    <name evidence="3" type="ORF">METZ01_LOCUS83127</name>
</gene>
<keyword evidence="2" id="KW-0472">Membrane</keyword>
<dbReference type="InterPro" id="IPR021382">
    <property type="entry name" value="DUF3014"/>
</dbReference>
<evidence type="ECO:0000256" key="2">
    <source>
        <dbReference type="SAM" id="Phobius"/>
    </source>
</evidence>
<dbReference type="EMBL" id="UINC01006897">
    <property type="protein sequence ID" value="SVA30273.1"/>
    <property type="molecule type" value="Genomic_DNA"/>
</dbReference>
<evidence type="ECO:0000313" key="3">
    <source>
        <dbReference type="EMBL" id="SVA30273.1"/>
    </source>
</evidence>
<dbReference type="AlphaFoldDB" id="A0A381UTS8"/>
<dbReference type="Pfam" id="PF11219">
    <property type="entry name" value="DUF3014"/>
    <property type="match status" value="1"/>
</dbReference>
<keyword evidence="2" id="KW-1133">Transmembrane helix</keyword>
<feature type="compositionally biased region" description="Pro residues" evidence="1">
    <location>
        <begin position="31"/>
        <end position="50"/>
    </location>
</feature>
<feature type="region of interest" description="Disordered" evidence="1">
    <location>
        <begin position="30"/>
        <end position="50"/>
    </location>
</feature>
<name>A0A381UTS8_9ZZZZ</name>
<organism evidence="3">
    <name type="scientific">marine metagenome</name>
    <dbReference type="NCBI Taxonomy" id="408172"/>
    <lineage>
        <taxon>unclassified sequences</taxon>
        <taxon>metagenomes</taxon>
        <taxon>ecological metagenomes</taxon>
    </lineage>
</organism>
<feature type="transmembrane region" description="Helical" evidence="2">
    <location>
        <begin position="7"/>
        <end position="26"/>
    </location>
</feature>
<accession>A0A381UTS8</accession>
<evidence type="ECO:0008006" key="4">
    <source>
        <dbReference type="Google" id="ProtNLM"/>
    </source>
</evidence>
<evidence type="ECO:0000256" key="1">
    <source>
        <dbReference type="SAM" id="MobiDB-lite"/>
    </source>
</evidence>
<feature type="non-terminal residue" evidence="3">
    <location>
        <position position="1"/>
    </location>
</feature>
<proteinExistence type="predicted"/>
<protein>
    <recommendedName>
        <fullName evidence="4">DUF3014 domain-containing protein</fullName>
    </recommendedName>
</protein>